<feature type="region of interest" description="Disordered" evidence="1">
    <location>
        <begin position="140"/>
        <end position="178"/>
    </location>
</feature>
<feature type="transmembrane region" description="Helical" evidence="2">
    <location>
        <begin position="12"/>
        <end position="30"/>
    </location>
</feature>
<keyword evidence="2" id="KW-0812">Transmembrane</keyword>
<accession>A0A6C0F560</accession>
<name>A0A6C0F560_9ZZZZ</name>
<evidence type="ECO:0000313" key="4">
    <source>
        <dbReference type="EMBL" id="QHT36917.1"/>
    </source>
</evidence>
<evidence type="ECO:0000256" key="2">
    <source>
        <dbReference type="SAM" id="Phobius"/>
    </source>
</evidence>
<keyword evidence="2" id="KW-1133">Transmembrane helix</keyword>
<sequence>MLSDISSWCKKNKLVCVVVVLAVLWYFGYLDGILKSVGLAEGFTSSDSASVGNQAVYAAEEGSNEGQMAVKGYPRTPSTCYPQQTLKPEDLLPEDQAKAAGEFASSAITAQGLDNVNMLKAGAHIGVDTVGQSLRNANRQLRSEPPNPQVNVSPWQNTTIGPDLMRRPLETPTCGSDQ</sequence>
<dbReference type="EMBL" id="MN738786">
    <property type="protein sequence ID" value="QHT36917.1"/>
    <property type="molecule type" value="Genomic_DNA"/>
</dbReference>
<dbReference type="AlphaFoldDB" id="A0A6C0F560"/>
<dbReference type="InterPro" id="IPR055730">
    <property type="entry name" value="P11_C"/>
</dbReference>
<evidence type="ECO:0000256" key="1">
    <source>
        <dbReference type="SAM" id="MobiDB-lite"/>
    </source>
</evidence>
<feature type="domain" description="Minor capsid protein P11 C-terminal conserved region" evidence="3">
    <location>
        <begin position="86"/>
        <end position="170"/>
    </location>
</feature>
<evidence type="ECO:0000259" key="3">
    <source>
        <dbReference type="Pfam" id="PF23983"/>
    </source>
</evidence>
<reference evidence="4" key="1">
    <citation type="journal article" date="2020" name="Nature">
        <title>Giant virus diversity and host interactions through global metagenomics.</title>
        <authorList>
            <person name="Schulz F."/>
            <person name="Roux S."/>
            <person name="Paez-Espino D."/>
            <person name="Jungbluth S."/>
            <person name="Walsh D.A."/>
            <person name="Denef V.J."/>
            <person name="McMahon K.D."/>
            <person name="Konstantinidis K.T."/>
            <person name="Eloe-Fadrosh E.A."/>
            <person name="Kyrpides N.C."/>
            <person name="Woyke T."/>
        </authorList>
    </citation>
    <scope>NUCLEOTIDE SEQUENCE</scope>
    <source>
        <strain evidence="4">GVMAG-S-ERX555967-130</strain>
    </source>
</reference>
<protein>
    <recommendedName>
        <fullName evidence="3">Minor capsid protein P11 C-terminal conserved region domain-containing protein</fullName>
    </recommendedName>
</protein>
<keyword evidence="2" id="KW-0472">Membrane</keyword>
<dbReference type="Pfam" id="PF23983">
    <property type="entry name" value="P11_C"/>
    <property type="match status" value="1"/>
</dbReference>
<proteinExistence type="predicted"/>
<organism evidence="4">
    <name type="scientific">viral metagenome</name>
    <dbReference type="NCBI Taxonomy" id="1070528"/>
    <lineage>
        <taxon>unclassified sequences</taxon>
        <taxon>metagenomes</taxon>
        <taxon>organismal metagenomes</taxon>
    </lineage>
</organism>
<feature type="compositionally biased region" description="Polar residues" evidence="1">
    <location>
        <begin position="149"/>
        <end position="160"/>
    </location>
</feature>